<comment type="caution">
    <text evidence="1">The sequence shown here is derived from an EMBL/GenBank/DDBJ whole genome shotgun (WGS) entry which is preliminary data.</text>
</comment>
<keyword evidence="2" id="KW-1185">Reference proteome</keyword>
<feature type="non-terminal residue" evidence="1">
    <location>
        <position position="233"/>
    </location>
</feature>
<protein>
    <submittedName>
        <fullName evidence="1">11747_t:CDS:1</fullName>
    </submittedName>
</protein>
<feature type="non-terminal residue" evidence="1">
    <location>
        <position position="1"/>
    </location>
</feature>
<evidence type="ECO:0000313" key="1">
    <source>
        <dbReference type="EMBL" id="CAI2197263.1"/>
    </source>
</evidence>
<proteinExistence type="predicted"/>
<accession>A0A9W4X2I3</accession>
<reference evidence="1" key="1">
    <citation type="submission" date="2022-08" db="EMBL/GenBank/DDBJ databases">
        <authorList>
            <person name="Kallberg Y."/>
            <person name="Tangrot J."/>
            <person name="Rosling A."/>
        </authorList>
    </citation>
    <scope>NUCLEOTIDE SEQUENCE</scope>
    <source>
        <strain evidence="1">Wild A</strain>
    </source>
</reference>
<organism evidence="1 2">
    <name type="scientific">Funneliformis geosporum</name>
    <dbReference type="NCBI Taxonomy" id="1117311"/>
    <lineage>
        <taxon>Eukaryota</taxon>
        <taxon>Fungi</taxon>
        <taxon>Fungi incertae sedis</taxon>
        <taxon>Mucoromycota</taxon>
        <taxon>Glomeromycotina</taxon>
        <taxon>Glomeromycetes</taxon>
        <taxon>Glomerales</taxon>
        <taxon>Glomeraceae</taxon>
        <taxon>Funneliformis</taxon>
    </lineage>
</organism>
<sequence>KATRTRHRKSDRDQEKLSSLSSSSDLIIDDTLRRSESSSLLYSIFDSPMDIDDWIYVDDKSLTNTEVDEFLTVLKLMNFPTVLELMKFLIVPKLMNFPAQVILLLHNQLSDEMACALRLFEVKSRCNLTDDAFRQTILAVNNVNLEPIWIDMCINSCCTYTGRYKKHIQCEYCGTPRYKNATSNELRYCANYTCHQGFGLNGNIGNIFDGTRYQELLSSNLFQDERDVALTGS</sequence>
<dbReference type="AlphaFoldDB" id="A0A9W4X2I3"/>
<evidence type="ECO:0000313" key="2">
    <source>
        <dbReference type="Proteomes" id="UP001153678"/>
    </source>
</evidence>
<dbReference type="OrthoDB" id="2441982at2759"/>
<name>A0A9W4X2I3_9GLOM</name>
<gene>
    <name evidence="1" type="ORF">FWILDA_LOCUS17990</name>
</gene>
<dbReference type="Proteomes" id="UP001153678">
    <property type="component" value="Unassembled WGS sequence"/>
</dbReference>
<dbReference type="EMBL" id="CAMKVN010015951">
    <property type="protein sequence ID" value="CAI2197263.1"/>
    <property type="molecule type" value="Genomic_DNA"/>
</dbReference>